<sequence length="202" mass="23324">MPKLISMLPPIRLMWIPPGIEHRVQIQGEVEYRSIYLDPARVAPIAQEPVILSMTPLLREVFERISHEPFDTDWSQGAAHNLFAVCLDELRSARREPMLLPVPTDPRLTRLDLEELPPELEELSRRLAVSARTLTRIFRRETGMGYQAWRQNWRLLRAVDLLASGQSVTSVAFELDFASDSAFIAFFRQMAGQTPRRYILQQ</sequence>
<accession>A0A7X0IRH3</accession>
<evidence type="ECO:0000256" key="1">
    <source>
        <dbReference type="ARBA" id="ARBA00023015"/>
    </source>
</evidence>
<dbReference type="SMART" id="SM00342">
    <property type="entry name" value="HTH_ARAC"/>
    <property type="match status" value="1"/>
</dbReference>
<dbReference type="PROSITE" id="PS01124">
    <property type="entry name" value="HTH_ARAC_FAMILY_2"/>
    <property type="match status" value="1"/>
</dbReference>
<gene>
    <name evidence="5" type="ORF">GGD46_001930</name>
</gene>
<dbReference type="PANTHER" id="PTHR11019">
    <property type="entry name" value="HTH-TYPE TRANSCRIPTIONAL REGULATOR NIMR"/>
    <property type="match status" value="1"/>
</dbReference>
<organism evidence="5 6">
    <name type="scientific">Rhizobium lusitanum</name>
    <dbReference type="NCBI Taxonomy" id="293958"/>
    <lineage>
        <taxon>Bacteria</taxon>
        <taxon>Pseudomonadati</taxon>
        <taxon>Pseudomonadota</taxon>
        <taxon>Alphaproteobacteria</taxon>
        <taxon>Hyphomicrobiales</taxon>
        <taxon>Rhizobiaceae</taxon>
        <taxon>Rhizobium/Agrobacterium group</taxon>
        <taxon>Rhizobium</taxon>
    </lineage>
</organism>
<dbReference type="Pfam" id="PF12833">
    <property type="entry name" value="HTH_18"/>
    <property type="match status" value="1"/>
</dbReference>
<feature type="domain" description="HTH araC/xylS-type" evidence="4">
    <location>
        <begin position="112"/>
        <end position="201"/>
    </location>
</feature>
<dbReference type="Gene3D" id="1.10.10.60">
    <property type="entry name" value="Homeodomain-like"/>
    <property type="match status" value="2"/>
</dbReference>
<proteinExistence type="predicted"/>
<dbReference type="SUPFAM" id="SSF46689">
    <property type="entry name" value="Homeodomain-like"/>
    <property type="match status" value="1"/>
</dbReference>
<evidence type="ECO:0000259" key="4">
    <source>
        <dbReference type="PROSITE" id="PS01124"/>
    </source>
</evidence>
<evidence type="ECO:0000256" key="2">
    <source>
        <dbReference type="ARBA" id="ARBA00023125"/>
    </source>
</evidence>
<reference evidence="5 6" key="1">
    <citation type="submission" date="2020-08" db="EMBL/GenBank/DDBJ databases">
        <title>Genomic Encyclopedia of Type Strains, Phase IV (KMG-V): Genome sequencing to study the core and pangenomes of soil and plant-associated prokaryotes.</title>
        <authorList>
            <person name="Whitman W."/>
        </authorList>
    </citation>
    <scope>NUCLEOTIDE SEQUENCE [LARGE SCALE GENOMIC DNA]</scope>
    <source>
        <strain evidence="5 6">SEMIA 4060</strain>
    </source>
</reference>
<protein>
    <submittedName>
        <fullName evidence="5">AraC-like DNA-binding protein</fullName>
    </submittedName>
</protein>
<dbReference type="Pfam" id="PF02311">
    <property type="entry name" value="AraC_binding"/>
    <property type="match status" value="1"/>
</dbReference>
<comment type="caution">
    <text evidence="5">The sequence shown here is derived from an EMBL/GenBank/DDBJ whole genome shotgun (WGS) entry which is preliminary data.</text>
</comment>
<dbReference type="EMBL" id="JACHBG010000003">
    <property type="protein sequence ID" value="MBB6484652.1"/>
    <property type="molecule type" value="Genomic_DNA"/>
</dbReference>
<dbReference type="GO" id="GO:0003700">
    <property type="term" value="F:DNA-binding transcription factor activity"/>
    <property type="evidence" value="ECO:0007669"/>
    <property type="project" value="InterPro"/>
</dbReference>
<dbReference type="Proteomes" id="UP000565576">
    <property type="component" value="Unassembled WGS sequence"/>
</dbReference>
<name>A0A7X0IRH3_9HYPH</name>
<dbReference type="PANTHER" id="PTHR11019:SF159">
    <property type="entry name" value="TRANSCRIPTIONAL REGULATOR-RELATED"/>
    <property type="match status" value="1"/>
</dbReference>
<dbReference type="InterPro" id="IPR009057">
    <property type="entry name" value="Homeodomain-like_sf"/>
</dbReference>
<dbReference type="InterPro" id="IPR003313">
    <property type="entry name" value="AraC-bd"/>
</dbReference>
<keyword evidence="3" id="KW-0804">Transcription</keyword>
<dbReference type="GO" id="GO:0043565">
    <property type="term" value="F:sequence-specific DNA binding"/>
    <property type="evidence" value="ECO:0007669"/>
    <property type="project" value="InterPro"/>
</dbReference>
<evidence type="ECO:0000256" key="3">
    <source>
        <dbReference type="ARBA" id="ARBA00023163"/>
    </source>
</evidence>
<keyword evidence="1" id="KW-0805">Transcription regulation</keyword>
<evidence type="ECO:0000313" key="5">
    <source>
        <dbReference type="EMBL" id="MBB6484652.1"/>
    </source>
</evidence>
<dbReference type="InterPro" id="IPR018060">
    <property type="entry name" value="HTH_AraC"/>
</dbReference>
<dbReference type="AlphaFoldDB" id="A0A7X0IRH3"/>
<keyword evidence="2 5" id="KW-0238">DNA-binding</keyword>
<evidence type="ECO:0000313" key="6">
    <source>
        <dbReference type="Proteomes" id="UP000565576"/>
    </source>
</evidence>